<name>A0ABY2QIZ0_9SPHN</name>
<proteinExistence type="predicted"/>
<accession>A0ABY2QIZ0</accession>
<dbReference type="SUPFAM" id="SSF50199">
    <property type="entry name" value="Staphylococcal nuclease"/>
    <property type="match status" value="1"/>
</dbReference>
<evidence type="ECO:0008006" key="3">
    <source>
        <dbReference type="Google" id="ProtNLM"/>
    </source>
</evidence>
<keyword evidence="2" id="KW-1185">Reference proteome</keyword>
<dbReference type="Proteomes" id="UP000308038">
    <property type="component" value="Unassembled WGS sequence"/>
</dbReference>
<evidence type="ECO:0000313" key="1">
    <source>
        <dbReference type="EMBL" id="THG39462.1"/>
    </source>
</evidence>
<reference evidence="1 2" key="1">
    <citation type="submission" date="2019-04" db="EMBL/GenBank/DDBJ databases">
        <title>Microbes associate with the intestines of laboratory mice.</title>
        <authorList>
            <person name="Navarre W."/>
            <person name="Wong E."/>
            <person name="Huang K.C."/>
            <person name="Tropini C."/>
            <person name="Ng K."/>
            <person name="Yu B."/>
        </authorList>
    </citation>
    <scope>NUCLEOTIDE SEQUENCE [LARGE SCALE GENOMIC DNA]</scope>
    <source>
        <strain evidence="1 2">NM83_B4-11</strain>
    </source>
</reference>
<dbReference type="Gene3D" id="2.40.50.90">
    <property type="match status" value="1"/>
</dbReference>
<organism evidence="1 2">
    <name type="scientific">Sphingomonas olei</name>
    <dbReference type="NCBI Taxonomy" id="1886787"/>
    <lineage>
        <taxon>Bacteria</taxon>
        <taxon>Pseudomonadati</taxon>
        <taxon>Pseudomonadota</taxon>
        <taxon>Alphaproteobacteria</taxon>
        <taxon>Sphingomonadales</taxon>
        <taxon>Sphingomonadaceae</taxon>
        <taxon>Sphingomonas</taxon>
    </lineage>
</organism>
<protein>
    <recommendedName>
        <fullName evidence="3">Nuclease</fullName>
    </recommendedName>
</protein>
<comment type="caution">
    <text evidence="1">The sequence shown here is derived from an EMBL/GenBank/DDBJ whole genome shotgun (WGS) entry which is preliminary data.</text>
</comment>
<dbReference type="EMBL" id="SSTI01000008">
    <property type="protein sequence ID" value="THG39462.1"/>
    <property type="molecule type" value="Genomic_DNA"/>
</dbReference>
<gene>
    <name evidence="1" type="ORF">E5988_12370</name>
</gene>
<dbReference type="RefSeq" id="WP_136451851.1">
    <property type="nucleotide sequence ID" value="NZ_SSTI01000008.1"/>
</dbReference>
<dbReference type="InterPro" id="IPR035437">
    <property type="entry name" value="SNase_OB-fold_sf"/>
</dbReference>
<sequence>MTADLPPAIICQVVKVHDGDGPIHCANGAKIRVAGVQAPDFASAEPCRKRRRGYVCDDRKALASKRVAERLTLGKRLVCQPVDRSYQRVVARCALPNGNSLSCSLLARGAATKWQTYWTRYRMGGCA</sequence>
<evidence type="ECO:0000313" key="2">
    <source>
        <dbReference type="Proteomes" id="UP000308038"/>
    </source>
</evidence>